<evidence type="ECO:0008006" key="2">
    <source>
        <dbReference type="Google" id="ProtNLM"/>
    </source>
</evidence>
<dbReference type="InterPro" id="IPR032265">
    <property type="entry name" value="DUF4831"/>
</dbReference>
<sequence>MYITGIAFMFFTTCNPPVTFMSTVKPLGNTNVIKQGSVIYALPKTILKIDVEARKTIYRKGPYQAYAEKYLGIKEGVTEDKEEWSISNIEFNSYEEIDPEHYYVIEAQGDFRSNVLELTREGLILSLDPGYYRSLPTYLNLAPQKYEGVVFPNVTMKKFEKEIRDTAYRIIETDTAMIRIPYLRTKTIMKTMDDKAKDAANFIRLTRRRKVMVLRGKNDVFPEGIAMETAVRELTRMEEEYLDLFFGKVFSEVYFYTFEFIPEKTNGDEPLILFRFSPQKGILPENDLTGRPITIEAARTGKTDPLEPSIMEQD</sequence>
<evidence type="ECO:0000313" key="1">
    <source>
        <dbReference type="EMBL" id="GAG65167.1"/>
    </source>
</evidence>
<comment type="caution">
    <text evidence="1">The sequence shown here is derived from an EMBL/GenBank/DDBJ whole genome shotgun (WGS) entry which is preliminary data.</text>
</comment>
<dbReference type="Pfam" id="PF16115">
    <property type="entry name" value="DUF4831"/>
    <property type="match status" value="1"/>
</dbReference>
<dbReference type="EMBL" id="BART01002625">
    <property type="protein sequence ID" value="GAG65167.1"/>
    <property type="molecule type" value="Genomic_DNA"/>
</dbReference>
<feature type="non-terminal residue" evidence="1">
    <location>
        <position position="314"/>
    </location>
</feature>
<organism evidence="1">
    <name type="scientific">marine sediment metagenome</name>
    <dbReference type="NCBI Taxonomy" id="412755"/>
    <lineage>
        <taxon>unclassified sequences</taxon>
        <taxon>metagenomes</taxon>
        <taxon>ecological metagenomes</taxon>
    </lineage>
</organism>
<accession>X1A4S2</accession>
<proteinExistence type="predicted"/>
<reference evidence="1" key="1">
    <citation type="journal article" date="2014" name="Front. Microbiol.">
        <title>High frequency of phylogenetically diverse reductive dehalogenase-homologous genes in deep subseafloor sedimentary metagenomes.</title>
        <authorList>
            <person name="Kawai M."/>
            <person name="Futagami T."/>
            <person name="Toyoda A."/>
            <person name="Takaki Y."/>
            <person name="Nishi S."/>
            <person name="Hori S."/>
            <person name="Arai W."/>
            <person name="Tsubouchi T."/>
            <person name="Morono Y."/>
            <person name="Uchiyama I."/>
            <person name="Ito T."/>
            <person name="Fujiyama A."/>
            <person name="Inagaki F."/>
            <person name="Takami H."/>
        </authorList>
    </citation>
    <scope>NUCLEOTIDE SEQUENCE</scope>
    <source>
        <strain evidence="1">Expedition CK06-06</strain>
    </source>
</reference>
<name>X1A4S2_9ZZZZ</name>
<gene>
    <name evidence="1" type="ORF">S01H4_07869</name>
</gene>
<protein>
    <recommendedName>
        <fullName evidence="2">DUF4831 domain-containing protein</fullName>
    </recommendedName>
</protein>
<dbReference type="AlphaFoldDB" id="X1A4S2"/>